<evidence type="ECO:0000313" key="5">
    <source>
        <dbReference type="Proteomes" id="UP000238296"/>
    </source>
</evidence>
<proteinExistence type="inferred from homology"/>
<dbReference type="GO" id="GO:0019748">
    <property type="term" value="P:secondary metabolic process"/>
    <property type="evidence" value="ECO:0007669"/>
    <property type="project" value="TreeGrafter"/>
</dbReference>
<dbReference type="PRINTS" id="PR00080">
    <property type="entry name" value="SDRFAMILY"/>
</dbReference>
<evidence type="ECO:0000313" key="2">
    <source>
        <dbReference type="EMBL" id="OHV04984.1"/>
    </source>
</evidence>
<dbReference type="InterPro" id="IPR002347">
    <property type="entry name" value="SDR_fam"/>
</dbReference>
<evidence type="ECO:0000313" key="4">
    <source>
        <dbReference type="Proteomes" id="UP000179734"/>
    </source>
</evidence>
<dbReference type="PANTHER" id="PTHR43544:SF32">
    <property type="entry name" value="CHAIN DEHYDROGENASE, PUTATIVE (AFU_ORTHOLOGUE AFUA_5G01530)-RELATED"/>
    <property type="match status" value="1"/>
</dbReference>
<reference evidence="3 5" key="2">
    <citation type="journal article" date="2017" name="Int. J. Syst. Evol. Microbiol.">
        <title>Mycobacterium talmoniae sp. nov., a slowly growing mycobacterium isolated from human respiratory samples.</title>
        <authorList>
            <person name="Davidson R.M."/>
            <person name="DeGroote M.A."/>
            <person name="Marola J.L."/>
            <person name="Buss S."/>
            <person name="Jones V."/>
            <person name="McNeil M.R."/>
            <person name="Freifeld A.G."/>
            <person name="Elaine Epperson L."/>
            <person name="Hasan N.A."/>
            <person name="Jackson M."/>
            <person name="Iwen P.C."/>
            <person name="Salfinger M."/>
            <person name="Strong M."/>
        </authorList>
    </citation>
    <scope>NUCLEOTIDE SEQUENCE [LARGE SCALE GENOMIC DNA]</scope>
    <source>
        <strain evidence="3 5">ATCC BAA-2683</strain>
    </source>
</reference>
<dbReference type="AlphaFoldDB" id="A0A1S1NM03"/>
<reference evidence="2 4" key="1">
    <citation type="submission" date="2016-10" db="EMBL/GenBank/DDBJ databases">
        <title>Genome sequence of Mycobacterium talmonii.</title>
        <authorList>
            <person name="Greninger A.L."/>
            <person name="Elliott B."/>
            <person name="Vasireddy S."/>
            <person name="Vasireddy R."/>
        </authorList>
    </citation>
    <scope>NUCLEOTIDE SEQUENCE [LARGE SCALE GENOMIC DNA]</scope>
    <source>
        <strain evidence="2">MO-5499</strain>
        <strain evidence="4">NE-TNMC-100812</strain>
    </source>
</reference>
<comment type="caution">
    <text evidence="2">The sequence shown here is derived from an EMBL/GenBank/DDBJ whole genome shotgun (WGS) entry which is preliminary data.</text>
</comment>
<accession>A0A1S1NM03</accession>
<evidence type="ECO:0000313" key="3">
    <source>
        <dbReference type="EMBL" id="PQM48352.1"/>
    </source>
</evidence>
<dbReference type="GO" id="GO:0005737">
    <property type="term" value="C:cytoplasm"/>
    <property type="evidence" value="ECO:0007669"/>
    <property type="project" value="TreeGrafter"/>
</dbReference>
<dbReference type="Proteomes" id="UP000179734">
    <property type="component" value="Unassembled WGS sequence"/>
</dbReference>
<dbReference type="Pfam" id="PF00106">
    <property type="entry name" value="adh_short"/>
    <property type="match status" value="1"/>
</dbReference>
<dbReference type="InterPro" id="IPR051468">
    <property type="entry name" value="Fungal_SecMetab_SDRs"/>
</dbReference>
<dbReference type="Proteomes" id="UP000238296">
    <property type="component" value="Unassembled WGS sequence"/>
</dbReference>
<comment type="similarity">
    <text evidence="1">Belongs to the short-chain dehydrogenases/reductases (SDR) family.</text>
</comment>
<sequence length="244" mass="25498">MTANAPVVLVTGGNRGLGFATVRALNAAGARVIIGARERKSGLDAVARLADDGLVAESVVIDVSSDVSVAEAAAEIGRTHGSLDILVNNAGVLLDPVDDTVEAMLDPDVLRETLEINTVGPARVTRYLLSLLGAGARIFNLSSATASFATLDHSSVAADEVMLAYRMSKSALNTFTVLLSKLLADRQIAVNAINPGWSRTDMNPRSRVLAPLSPEQAGRHVAALILAAEVPTGQWLSAHGMTPW</sequence>
<name>A0A1S1NM03_9MYCO</name>
<dbReference type="EMBL" id="PPEA01000210">
    <property type="protein sequence ID" value="PQM48352.1"/>
    <property type="molecule type" value="Genomic_DNA"/>
</dbReference>
<dbReference type="EC" id="1.1.1.100" evidence="3"/>
<keyword evidence="4" id="KW-1185">Reference proteome</keyword>
<keyword evidence="3" id="KW-0560">Oxidoreductase</keyword>
<dbReference type="SUPFAM" id="SSF51735">
    <property type="entry name" value="NAD(P)-binding Rossmann-fold domains"/>
    <property type="match status" value="1"/>
</dbReference>
<organism evidence="2 4">
    <name type="scientific">Mycobacterium talmoniae</name>
    <dbReference type="NCBI Taxonomy" id="1858794"/>
    <lineage>
        <taxon>Bacteria</taxon>
        <taxon>Bacillati</taxon>
        <taxon>Actinomycetota</taxon>
        <taxon>Actinomycetes</taxon>
        <taxon>Mycobacteriales</taxon>
        <taxon>Mycobacteriaceae</taxon>
        <taxon>Mycobacterium</taxon>
    </lineage>
</organism>
<dbReference type="EMBL" id="MLQM01000026">
    <property type="protein sequence ID" value="OHV04984.1"/>
    <property type="molecule type" value="Genomic_DNA"/>
</dbReference>
<protein>
    <submittedName>
        <fullName evidence="3">3-oxoacyl-[acyl-carrier-protein] reductase FabG</fullName>
        <ecNumber evidence="3">1.1.1.100</ecNumber>
    </submittedName>
</protein>
<reference evidence="3" key="3">
    <citation type="submission" date="2018-01" db="EMBL/GenBank/DDBJ databases">
        <authorList>
            <person name="Gaut B.S."/>
            <person name="Morton B.R."/>
            <person name="Clegg M.T."/>
            <person name="Duvall M.R."/>
        </authorList>
    </citation>
    <scope>NUCLEOTIDE SEQUENCE</scope>
    <source>
        <strain evidence="3">ATCC BAA-2683</strain>
    </source>
</reference>
<dbReference type="RefSeq" id="WP_071024025.1">
    <property type="nucleotide sequence ID" value="NZ_MLQM01000026.1"/>
</dbReference>
<dbReference type="InterPro" id="IPR036291">
    <property type="entry name" value="NAD(P)-bd_dom_sf"/>
</dbReference>
<dbReference type="GO" id="GO:0004316">
    <property type="term" value="F:3-oxoacyl-[acyl-carrier-protein] reductase (NADPH) activity"/>
    <property type="evidence" value="ECO:0007669"/>
    <property type="project" value="UniProtKB-EC"/>
</dbReference>
<evidence type="ECO:0000256" key="1">
    <source>
        <dbReference type="RuleBase" id="RU000363"/>
    </source>
</evidence>
<dbReference type="Gene3D" id="3.40.50.720">
    <property type="entry name" value="NAD(P)-binding Rossmann-like Domain"/>
    <property type="match status" value="1"/>
</dbReference>
<gene>
    <name evidence="3" type="primary">fabG_7</name>
    <name evidence="2" type="ORF">BKN37_07625</name>
    <name evidence="3" type="ORF">C1Y40_01435</name>
</gene>
<dbReference type="PRINTS" id="PR00081">
    <property type="entry name" value="GDHRDH"/>
</dbReference>
<dbReference type="PANTHER" id="PTHR43544">
    <property type="entry name" value="SHORT-CHAIN DEHYDROGENASE/REDUCTASE"/>
    <property type="match status" value="1"/>
</dbReference>